<keyword evidence="4 6" id="KW-0460">Magnesium</keyword>
<keyword evidence="8" id="KW-1185">Reference proteome</keyword>
<accession>A0AAD4QB64</accession>
<evidence type="ECO:0000313" key="8">
    <source>
        <dbReference type="Proteomes" id="UP001201163"/>
    </source>
</evidence>
<comment type="cofactor">
    <cofactor evidence="1 6">
        <name>Mg(2+)</name>
        <dbReference type="ChEBI" id="CHEBI:18420"/>
    </cofactor>
</comment>
<sequence length="345" mass="39695">MSEIRQFRLPDLLAQWPWPRVVNKHYEEIKPQFDEWVHAFEALDARSQRSFDQCNFALLGSLGYPLLDKECLLIACELMALFFFFDECTDKLEEDGVRACADAVMDAFRNPHKERPQGEPKPGEVTKQFWLHAIKHSSESAQRRFIKLFETYVYGVVEEAVDRGKGRIRGITDYLELRVRASGVCCSLFPAELGLDIPDEVMEHPAMKNFVDLTVYPLMLTNDLYSYNIEQAAMGHEASNLLTVVMKEEGVDLNGALDWFMKYNGEMFDKLLEQQRNLPSWGPDLDPDATAFVEGVARWMRGHDCWSFESQRYFGTEGPEIQKHRIVTLFPRSSGKTPMMSKPTA</sequence>
<evidence type="ECO:0000313" key="7">
    <source>
        <dbReference type="EMBL" id="KAH8992375.1"/>
    </source>
</evidence>
<dbReference type="PANTHER" id="PTHR35201:SF4">
    <property type="entry name" value="BETA-PINACENE SYNTHASE-RELATED"/>
    <property type="match status" value="1"/>
</dbReference>
<evidence type="ECO:0000256" key="3">
    <source>
        <dbReference type="ARBA" id="ARBA00022723"/>
    </source>
</evidence>
<keyword evidence="3 6" id="KW-0479">Metal-binding</keyword>
<dbReference type="PANTHER" id="PTHR35201">
    <property type="entry name" value="TERPENE SYNTHASE"/>
    <property type="match status" value="1"/>
</dbReference>
<evidence type="ECO:0000256" key="1">
    <source>
        <dbReference type="ARBA" id="ARBA00001946"/>
    </source>
</evidence>
<dbReference type="EMBL" id="JAKELL010000022">
    <property type="protein sequence ID" value="KAH8992375.1"/>
    <property type="molecule type" value="Genomic_DNA"/>
</dbReference>
<dbReference type="SUPFAM" id="SSF48576">
    <property type="entry name" value="Terpenoid synthases"/>
    <property type="match status" value="1"/>
</dbReference>
<gene>
    <name evidence="7" type="ORF">EDB92DRAFT_1987703</name>
</gene>
<evidence type="ECO:0000256" key="6">
    <source>
        <dbReference type="RuleBase" id="RU366034"/>
    </source>
</evidence>
<dbReference type="GO" id="GO:0046872">
    <property type="term" value="F:metal ion binding"/>
    <property type="evidence" value="ECO:0007669"/>
    <property type="project" value="UniProtKB-KW"/>
</dbReference>
<organism evidence="7 8">
    <name type="scientific">Lactarius akahatsu</name>
    <dbReference type="NCBI Taxonomy" id="416441"/>
    <lineage>
        <taxon>Eukaryota</taxon>
        <taxon>Fungi</taxon>
        <taxon>Dikarya</taxon>
        <taxon>Basidiomycota</taxon>
        <taxon>Agaricomycotina</taxon>
        <taxon>Agaricomycetes</taxon>
        <taxon>Russulales</taxon>
        <taxon>Russulaceae</taxon>
        <taxon>Lactarius</taxon>
    </lineage>
</organism>
<protein>
    <recommendedName>
        <fullName evidence="6">Terpene synthase</fullName>
        <ecNumber evidence="6">4.2.3.-</ecNumber>
    </recommendedName>
</protein>
<keyword evidence="5 6" id="KW-0456">Lyase</keyword>
<dbReference type="GO" id="GO:0008299">
    <property type="term" value="P:isoprenoid biosynthetic process"/>
    <property type="evidence" value="ECO:0007669"/>
    <property type="project" value="UniProtKB-ARBA"/>
</dbReference>
<dbReference type="Pfam" id="PF19086">
    <property type="entry name" value="Terpene_syn_C_2"/>
    <property type="match status" value="1"/>
</dbReference>
<dbReference type="Gene3D" id="1.10.600.10">
    <property type="entry name" value="Farnesyl Diphosphate Synthase"/>
    <property type="match status" value="1"/>
</dbReference>
<reference evidence="7" key="1">
    <citation type="submission" date="2022-01" db="EMBL/GenBank/DDBJ databases">
        <title>Comparative genomics reveals a dynamic genome evolution in the ectomycorrhizal milk-cap (Lactarius) mushrooms.</title>
        <authorList>
            <consortium name="DOE Joint Genome Institute"/>
            <person name="Lebreton A."/>
            <person name="Tang N."/>
            <person name="Kuo A."/>
            <person name="LaButti K."/>
            <person name="Drula E."/>
            <person name="Barry K."/>
            <person name="Clum A."/>
            <person name="Lipzen A."/>
            <person name="Mousain D."/>
            <person name="Ng V."/>
            <person name="Wang R."/>
            <person name="Wang X."/>
            <person name="Dai Y."/>
            <person name="Henrissat B."/>
            <person name="Grigoriev I.V."/>
            <person name="Guerin-Laguette A."/>
            <person name="Yu F."/>
            <person name="Martin F.M."/>
        </authorList>
    </citation>
    <scope>NUCLEOTIDE SEQUENCE</scope>
    <source>
        <strain evidence="7">QP</strain>
    </source>
</reference>
<evidence type="ECO:0000256" key="2">
    <source>
        <dbReference type="ARBA" id="ARBA00006333"/>
    </source>
</evidence>
<name>A0AAD4QB64_9AGAM</name>
<comment type="similarity">
    <text evidence="2 6">Belongs to the terpene synthase family.</text>
</comment>
<dbReference type="AlphaFoldDB" id="A0AAD4QB64"/>
<dbReference type="Proteomes" id="UP001201163">
    <property type="component" value="Unassembled WGS sequence"/>
</dbReference>
<dbReference type="InterPro" id="IPR008949">
    <property type="entry name" value="Isoprenoid_synthase_dom_sf"/>
</dbReference>
<proteinExistence type="inferred from homology"/>
<dbReference type="SFLD" id="SFLDS00005">
    <property type="entry name" value="Isoprenoid_Synthase_Type_I"/>
    <property type="match status" value="1"/>
</dbReference>
<evidence type="ECO:0000256" key="5">
    <source>
        <dbReference type="ARBA" id="ARBA00023239"/>
    </source>
</evidence>
<dbReference type="SFLD" id="SFLDG01020">
    <property type="entry name" value="Terpene_Cyclase_Like_2"/>
    <property type="match status" value="1"/>
</dbReference>
<evidence type="ECO:0000256" key="4">
    <source>
        <dbReference type="ARBA" id="ARBA00022842"/>
    </source>
</evidence>
<comment type="caution">
    <text evidence="7">The sequence shown here is derived from an EMBL/GenBank/DDBJ whole genome shotgun (WGS) entry which is preliminary data.</text>
</comment>
<dbReference type="EC" id="4.2.3.-" evidence="6"/>
<dbReference type="GO" id="GO:0010333">
    <property type="term" value="F:terpene synthase activity"/>
    <property type="evidence" value="ECO:0007669"/>
    <property type="project" value="InterPro"/>
</dbReference>
<dbReference type="InterPro" id="IPR034686">
    <property type="entry name" value="Terpene_cyclase-like_2"/>
</dbReference>